<sequence>MKDFVHSWKVRVGLGLLTVYGLLALFGPALNTLLGLDPRAIDYDATGQPPSAAHWLGTTTGGEDVLAQVLAGTRGSVVVGLIAGVLSTAIAVLVGVIGTFVGGKADACATFLTNLFLVLPVFPLILVVAGYLQGGGVLMIGLLIGFFGWPGGARTLRAQTLSLRNRDFIVAMRMLGERRWRLVFVETMPHLAGWTSAMFLHAVVGAVLAEAGLAFLGITSPDAVSWGTMIQQANQQSALLSGLWWWFVPPGACIALLGLAAGLVNFGIDEIANPRLKAARRSLVKQVEKRARTIAARPEPVKQEIPR</sequence>
<reference evidence="9 10" key="1">
    <citation type="submission" date="2024-09" db="EMBL/GenBank/DDBJ databases">
        <authorList>
            <person name="Sun Q."/>
            <person name="Mori K."/>
        </authorList>
    </citation>
    <scope>NUCLEOTIDE SEQUENCE [LARGE SCALE GENOMIC DNA]</scope>
    <source>
        <strain evidence="9 10">JCM 3331</strain>
    </source>
</reference>
<dbReference type="Gene3D" id="1.10.3720.10">
    <property type="entry name" value="MetI-like"/>
    <property type="match status" value="1"/>
</dbReference>
<evidence type="ECO:0000313" key="9">
    <source>
        <dbReference type="EMBL" id="MFB9572228.1"/>
    </source>
</evidence>
<dbReference type="CDD" id="cd06261">
    <property type="entry name" value="TM_PBP2"/>
    <property type="match status" value="1"/>
</dbReference>
<evidence type="ECO:0000313" key="10">
    <source>
        <dbReference type="Proteomes" id="UP001589710"/>
    </source>
</evidence>
<protein>
    <submittedName>
        <fullName evidence="9">ABC transporter permease</fullName>
    </submittedName>
</protein>
<feature type="transmembrane region" description="Helical" evidence="7">
    <location>
        <begin position="198"/>
        <end position="218"/>
    </location>
</feature>
<dbReference type="SUPFAM" id="SSF161098">
    <property type="entry name" value="MetI-like"/>
    <property type="match status" value="1"/>
</dbReference>
<keyword evidence="10" id="KW-1185">Reference proteome</keyword>
<dbReference type="PANTHER" id="PTHR43386">
    <property type="entry name" value="OLIGOPEPTIDE TRANSPORT SYSTEM PERMEASE PROTEIN APPC"/>
    <property type="match status" value="1"/>
</dbReference>
<dbReference type="Proteomes" id="UP001589710">
    <property type="component" value="Unassembled WGS sequence"/>
</dbReference>
<dbReference type="InterPro" id="IPR050366">
    <property type="entry name" value="BP-dependent_transpt_permease"/>
</dbReference>
<name>A0ABV5R307_9ACTN</name>
<dbReference type="EMBL" id="JBHMCG010000036">
    <property type="protein sequence ID" value="MFB9572228.1"/>
    <property type="molecule type" value="Genomic_DNA"/>
</dbReference>
<dbReference type="PROSITE" id="PS50928">
    <property type="entry name" value="ABC_TM1"/>
    <property type="match status" value="1"/>
</dbReference>
<feature type="transmembrane region" description="Helical" evidence="7">
    <location>
        <begin position="137"/>
        <end position="156"/>
    </location>
</feature>
<keyword evidence="2 7" id="KW-0813">Transport</keyword>
<keyword evidence="6 7" id="KW-0472">Membrane</keyword>
<dbReference type="RefSeq" id="WP_345519018.1">
    <property type="nucleotide sequence ID" value="NZ_BAAAXD010000051.1"/>
</dbReference>
<evidence type="ECO:0000256" key="3">
    <source>
        <dbReference type="ARBA" id="ARBA00022475"/>
    </source>
</evidence>
<dbReference type="Pfam" id="PF00528">
    <property type="entry name" value="BPD_transp_1"/>
    <property type="match status" value="1"/>
</dbReference>
<accession>A0ABV5R307</accession>
<dbReference type="InterPro" id="IPR035906">
    <property type="entry name" value="MetI-like_sf"/>
</dbReference>
<evidence type="ECO:0000256" key="6">
    <source>
        <dbReference type="ARBA" id="ARBA00023136"/>
    </source>
</evidence>
<feature type="transmembrane region" description="Helical" evidence="7">
    <location>
        <begin position="12"/>
        <end position="30"/>
    </location>
</feature>
<feature type="transmembrane region" description="Helical" evidence="7">
    <location>
        <begin position="243"/>
        <end position="268"/>
    </location>
</feature>
<feature type="transmembrane region" description="Helical" evidence="7">
    <location>
        <begin position="108"/>
        <end position="131"/>
    </location>
</feature>
<evidence type="ECO:0000256" key="7">
    <source>
        <dbReference type="RuleBase" id="RU363032"/>
    </source>
</evidence>
<comment type="subcellular location">
    <subcellularLocation>
        <location evidence="1 7">Cell membrane</location>
        <topology evidence="1 7">Multi-pass membrane protein</topology>
    </subcellularLocation>
</comment>
<evidence type="ECO:0000256" key="2">
    <source>
        <dbReference type="ARBA" id="ARBA00022448"/>
    </source>
</evidence>
<dbReference type="InterPro" id="IPR000515">
    <property type="entry name" value="MetI-like"/>
</dbReference>
<feature type="domain" description="ABC transmembrane type-1" evidence="8">
    <location>
        <begin position="73"/>
        <end position="265"/>
    </location>
</feature>
<comment type="similarity">
    <text evidence="7">Belongs to the binding-protein-dependent transport system permease family.</text>
</comment>
<evidence type="ECO:0000256" key="4">
    <source>
        <dbReference type="ARBA" id="ARBA00022692"/>
    </source>
</evidence>
<organism evidence="9 10">
    <name type="scientific">Streptomyces yanii</name>
    <dbReference type="NCBI Taxonomy" id="78510"/>
    <lineage>
        <taxon>Bacteria</taxon>
        <taxon>Bacillati</taxon>
        <taxon>Actinomycetota</taxon>
        <taxon>Actinomycetes</taxon>
        <taxon>Kitasatosporales</taxon>
        <taxon>Streptomycetaceae</taxon>
        <taxon>Streptomyces</taxon>
    </lineage>
</organism>
<evidence type="ECO:0000256" key="1">
    <source>
        <dbReference type="ARBA" id="ARBA00004651"/>
    </source>
</evidence>
<evidence type="ECO:0000256" key="5">
    <source>
        <dbReference type="ARBA" id="ARBA00022989"/>
    </source>
</evidence>
<keyword evidence="4 7" id="KW-0812">Transmembrane</keyword>
<proteinExistence type="inferred from homology"/>
<evidence type="ECO:0000259" key="8">
    <source>
        <dbReference type="PROSITE" id="PS50928"/>
    </source>
</evidence>
<comment type="caution">
    <text evidence="9">The sequence shown here is derived from an EMBL/GenBank/DDBJ whole genome shotgun (WGS) entry which is preliminary data.</text>
</comment>
<gene>
    <name evidence="9" type="ORF">ACFFTL_07800</name>
</gene>
<keyword evidence="5 7" id="KW-1133">Transmembrane helix</keyword>
<feature type="transmembrane region" description="Helical" evidence="7">
    <location>
        <begin position="77"/>
        <end position="101"/>
    </location>
</feature>
<keyword evidence="3" id="KW-1003">Cell membrane</keyword>
<dbReference type="PANTHER" id="PTHR43386:SF1">
    <property type="entry name" value="D,D-DIPEPTIDE TRANSPORT SYSTEM PERMEASE PROTEIN DDPC-RELATED"/>
    <property type="match status" value="1"/>
</dbReference>